<name>A0A6L5E8E4_9ENTR</name>
<dbReference type="RefSeq" id="WP_152405000.1">
    <property type="nucleotide sequence ID" value="NZ_WHIY01000004.1"/>
</dbReference>
<evidence type="ECO:0000313" key="2">
    <source>
        <dbReference type="Proteomes" id="UP000475079"/>
    </source>
</evidence>
<sequence>MITYIIVADVDQILGADWTDPSKKTKSVLMANTWMNGLGLKLPCDENTHEIIIPDDVKQAGAYAAQAAANGGLYQQKTSSGVLTSESVDADGVSVSESYAEMATNSTSLLDSDLQLALAMLKPYGANTSQIRLVRG</sequence>
<protein>
    <submittedName>
        <fullName evidence="1">Protein singed</fullName>
    </submittedName>
</protein>
<gene>
    <name evidence="1" type="ORF">GBB84_07895</name>
</gene>
<dbReference type="EMBL" id="WHIY01000004">
    <property type="protein sequence ID" value="MPQ50830.1"/>
    <property type="molecule type" value="Genomic_DNA"/>
</dbReference>
<keyword evidence="2" id="KW-1185">Reference proteome</keyword>
<accession>A0A6L5E8E4</accession>
<proteinExistence type="predicted"/>
<evidence type="ECO:0000313" key="1">
    <source>
        <dbReference type="EMBL" id="MPQ50830.1"/>
    </source>
</evidence>
<organism evidence="1 2">
    <name type="scientific">Citrobacter telavivensis</name>
    <dbReference type="NCBI Taxonomy" id="2653932"/>
    <lineage>
        <taxon>Bacteria</taxon>
        <taxon>Pseudomonadati</taxon>
        <taxon>Pseudomonadota</taxon>
        <taxon>Gammaproteobacteria</taxon>
        <taxon>Enterobacterales</taxon>
        <taxon>Enterobacteriaceae</taxon>
        <taxon>Citrobacter</taxon>
    </lineage>
</organism>
<dbReference type="AlphaFoldDB" id="A0A6L5E8E4"/>
<comment type="caution">
    <text evidence="1">The sequence shown here is derived from an EMBL/GenBank/DDBJ whole genome shotgun (WGS) entry which is preliminary data.</text>
</comment>
<dbReference type="Proteomes" id="UP000475079">
    <property type="component" value="Unassembled WGS sequence"/>
</dbReference>
<reference evidence="1 2" key="1">
    <citation type="submission" date="2019-10" db="EMBL/GenBank/DDBJ databases">
        <title>Characterization of a new Citrobacter species.</title>
        <authorList>
            <person name="Goncalves Ribeiro T."/>
            <person name="Izdebski R."/>
            <person name="Urbanowicz P."/>
            <person name="Carmeli Y."/>
            <person name="Gniadkowski M."/>
            <person name="Peixe L."/>
        </authorList>
    </citation>
    <scope>NUCLEOTIDE SEQUENCE [LARGE SCALE GENOMIC DNA]</scope>
    <source>
        <strain evidence="1 2">NMI7905_11</strain>
    </source>
</reference>